<accession>A0ABT0DZE2</accession>
<protein>
    <submittedName>
        <fullName evidence="1">Uncharacterized protein</fullName>
    </submittedName>
</protein>
<dbReference type="RefSeq" id="WP_097090659.1">
    <property type="nucleotide sequence ID" value="NZ_JALKHS010000008.1"/>
</dbReference>
<dbReference type="Proteomes" id="UP001203512">
    <property type="component" value="Unassembled WGS sequence"/>
</dbReference>
<proteinExistence type="predicted"/>
<organism evidence="1 2">
    <name type="scientific">Sphingobium agri</name>
    <dbReference type="NCBI Taxonomy" id="2933566"/>
    <lineage>
        <taxon>Bacteria</taxon>
        <taxon>Pseudomonadati</taxon>
        <taxon>Pseudomonadota</taxon>
        <taxon>Alphaproteobacteria</taxon>
        <taxon>Sphingomonadales</taxon>
        <taxon>Sphingomonadaceae</taxon>
        <taxon>Sphingobium</taxon>
    </lineage>
</organism>
<dbReference type="EMBL" id="JALKHS010000008">
    <property type="protein sequence ID" value="MCK0532302.1"/>
    <property type="molecule type" value="Genomic_DNA"/>
</dbReference>
<comment type="caution">
    <text evidence="1">The sequence shown here is derived from an EMBL/GenBank/DDBJ whole genome shotgun (WGS) entry which is preliminary data.</text>
</comment>
<keyword evidence="2" id="KW-1185">Reference proteome</keyword>
<reference evidence="1 2" key="1">
    <citation type="submission" date="2022-04" db="EMBL/GenBank/DDBJ databases">
        <authorList>
            <person name="Huq M.A."/>
        </authorList>
    </citation>
    <scope>NUCLEOTIDE SEQUENCE [LARGE SCALE GENOMIC DNA]</scope>
    <source>
        <strain evidence="1 2">MAH-33</strain>
    </source>
</reference>
<sequence length="62" mass="6943">MVPQLLQGLVAMERIDRNFAALSQRMSRLAMPEAVTPAPQSLASLIDRVNAAKRHYEPGLRR</sequence>
<gene>
    <name evidence="1" type="ORF">MU848_11990</name>
</gene>
<evidence type="ECO:0000313" key="2">
    <source>
        <dbReference type="Proteomes" id="UP001203512"/>
    </source>
</evidence>
<evidence type="ECO:0000313" key="1">
    <source>
        <dbReference type="EMBL" id="MCK0532302.1"/>
    </source>
</evidence>
<name>A0ABT0DZE2_9SPHN</name>